<dbReference type="NCBIfam" id="TIGR02492">
    <property type="entry name" value="flgK_ends"/>
    <property type="match status" value="1"/>
</dbReference>
<dbReference type="GO" id="GO:0005198">
    <property type="term" value="F:structural molecule activity"/>
    <property type="evidence" value="ECO:0007669"/>
    <property type="project" value="InterPro"/>
</dbReference>
<dbReference type="SUPFAM" id="SSF64518">
    <property type="entry name" value="Phase 1 flagellin"/>
    <property type="match status" value="1"/>
</dbReference>
<sequence length="495" mass="50358">MSLSNAGAIANQSLGAISSQISLVSRNIAGASTTGYAAKTSLLSTNASGGVDVNGVARATSLALFQNALQATSGQAASSALSSGLDQLDQLYGLSTSTATDTSSSRSPAALVAALSSALQSYSASPSDLTTAQSVLTAAQSLAQSLNDGSTAVQNMRAQADGDIATAVDDINSLLGQFQKANAAIVSGTQTGRDVSALEDQRDELLNKLSADIGVRTITRANNDMVIYTDSGATLFETTARNVSFTATAGYSASTVGSSVYVDGVPVTGADAAMPIQSGKLQGLTQLRDVVAPQFQNQLDELARGLIVSFAETDQTGGGASAPGLFTYSDATDVPSVGIIPGLAGQITVNANADPTKGGSLDRLRDGGISDPGNSAFDYNATGDAGYTDRINQLITALSTPQDFDTTAGVGTNQSVADYASSSIGWLEAQRQQASSSASYQETLVSQTSQALSNATGVNLDDQMSQMLDLENAYSASAKLLAAVDAMYKALFQAL</sequence>
<dbReference type="InterPro" id="IPR010930">
    <property type="entry name" value="Flg_bb/hook_C_dom"/>
</dbReference>
<organism evidence="9 10">
    <name type="scientific">Methylosinus trichosporium (strain ATCC 35070 / NCIMB 11131 / UNIQEM 75 / OB3b)</name>
    <dbReference type="NCBI Taxonomy" id="595536"/>
    <lineage>
        <taxon>Bacteria</taxon>
        <taxon>Pseudomonadati</taxon>
        <taxon>Pseudomonadota</taxon>
        <taxon>Alphaproteobacteria</taxon>
        <taxon>Hyphomicrobiales</taxon>
        <taxon>Methylocystaceae</taxon>
        <taxon>Methylosinus</taxon>
    </lineage>
</organism>
<evidence type="ECO:0000313" key="9">
    <source>
        <dbReference type="EMBL" id="ATQ69855.1"/>
    </source>
</evidence>
<evidence type="ECO:0000256" key="1">
    <source>
        <dbReference type="ARBA" id="ARBA00004365"/>
    </source>
</evidence>
<dbReference type="EMBL" id="CP023737">
    <property type="protein sequence ID" value="ATQ69855.1"/>
    <property type="molecule type" value="Genomic_DNA"/>
</dbReference>
<evidence type="ECO:0000256" key="3">
    <source>
        <dbReference type="ARBA" id="ARBA00009677"/>
    </source>
</evidence>
<dbReference type="STRING" id="595536.GCA_000178815_01256"/>
<evidence type="ECO:0000259" key="7">
    <source>
        <dbReference type="Pfam" id="PF06429"/>
    </source>
</evidence>
<evidence type="ECO:0000313" key="10">
    <source>
        <dbReference type="Proteomes" id="UP000230709"/>
    </source>
</evidence>
<keyword evidence="9" id="KW-0966">Cell projection</keyword>
<name>A0A2D2D4G2_METT3</name>
<dbReference type="GO" id="GO:0005576">
    <property type="term" value="C:extracellular region"/>
    <property type="evidence" value="ECO:0007669"/>
    <property type="project" value="UniProtKB-SubCell"/>
</dbReference>
<dbReference type="InterPro" id="IPR053927">
    <property type="entry name" value="FlgK_helical"/>
</dbReference>
<evidence type="ECO:0000256" key="5">
    <source>
        <dbReference type="ARBA" id="ARBA00022525"/>
    </source>
</evidence>
<dbReference type="Proteomes" id="UP000230709">
    <property type="component" value="Chromosome"/>
</dbReference>
<evidence type="ECO:0000256" key="6">
    <source>
        <dbReference type="ARBA" id="ARBA00023143"/>
    </source>
</evidence>
<feature type="domain" description="Flagellar basal-body/hook protein C-terminal" evidence="7">
    <location>
        <begin position="454"/>
        <end position="493"/>
    </location>
</feature>
<keyword evidence="10" id="KW-1185">Reference proteome</keyword>
<dbReference type="Pfam" id="PF06429">
    <property type="entry name" value="Flg_bbr_C"/>
    <property type="match status" value="1"/>
</dbReference>
<keyword evidence="6" id="KW-0975">Bacterial flagellum</keyword>
<gene>
    <name evidence="9" type="ORF">CQW49_19685</name>
</gene>
<evidence type="ECO:0000256" key="2">
    <source>
        <dbReference type="ARBA" id="ARBA00004613"/>
    </source>
</evidence>
<dbReference type="RefSeq" id="WP_003609609.1">
    <property type="nucleotide sequence ID" value="NZ_ADVE02000001.1"/>
</dbReference>
<keyword evidence="9" id="KW-0282">Flagellum</keyword>
<evidence type="ECO:0000256" key="4">
    <source>
        <dbReference type="ARBA" id="ARBA00016244"/>
    </source>
</evidence>
<dbReference type="Pfam" id="PF22638">
    <property type="entry name" value="FlgK_D1"/>
    <property type="match status" value="1"/>
</dbReference>
<comment type="similarity">
    <text evidence="3">Belongs to the flagella basal body rod proteins family.</text>
</comment>
<dbReference type="AlphaFoldDB" id="A0A2D2D4G2"/>
<feature type="domain" description="Flagellar hook-associated protein FlgK helical" evidence="8">
    <location>
        <begin position="110"/>
        <end position="318"/>
    </location>
</feature>
<dbReference type="GO" id="GO:0009424">
    <property type="term" value="C:bacterial-type flagellum hook"/>
    <property type="evidence" value="ECO:0007669"/>
    <property type="project" value="InterPro"/>
</dbReference>
<dbReference type="PANTHER" id="PTHR30033:SF1">
    <property type="entry name" value="FLAGELLAR HOOK-ASSOCIATED PROTEIN 1"/>
    <property type="match status" value="1"/>
</dbReference>
<proteinExistence type="inferred from homology"/>
<dbReference type="PANTHER" id="PTHR30033">
    <property type="entry name" value="FLAGELLAR HOOK-ASSOCIATED PROTEIN 1"/>
    <property type="match status" value="1"/>
</dbReference>
<protein>
    <recommendedName>
        <fullName evidence="4">Flagellar hook-associated protein 1</fullName>
    </recommendedName>
</protein>
<dbReference type="KEGG" id="mtw:CQW49_19685"/>
<dbReference type="InterPro" id="IPR002371">
    <property type="entry name" value="FlgK"/>
</dbReference>
<keyword evidence="5" id="KW-0964">Secreted</keyword>
<keyword evidence="9" id="KW-0969">Cilium</keyword>
<dbReference type="GO" id="GO:0044780">
    <property type="term" value="P:bacterial-type flagellum assembly"/>
    <property type="evidence" value="ECO:0007669"/>
    <property type="project" value="InterPro"/>
</dbReference>
<reference evidence="10" key="1">
    <citation type="submission" date="2017-10" db="EMBL/GenBank/DDBJ databases">
        <title>Completed PacBio SMRT sequence of Methylosinus trichosporium OB3b reveals presence of a third large plasmid.</title>
        <authorList>
            <person name="Charles T.C."/>
            <person name="Lynch M.D.J."/>
            <person name="Heil J.R."/>
            <person name="Cheng J."/>
        </authorList>
    </citation>
    <scope>NUCLEOTIDE SEQUENCE [LARGE SCALE GENOMIC DNA]</scope>
    <source>
        <strain evidence="10">OB3b</strain>
    </source>
</reference>
<evidence type="ECO:0000259" key="8">
    <source>
        <dbReference type="Pfam" id="PF22638"/>
    </source>
</evidence>
<comment type="subcellular location">
    <subcellularLocation>
        <location evidence="1">Bacterial flagellum</location>
    </subcellularLocation>
    <subcellularLocation>
        <location evidence="2">Secreted</location>
    </subcellularLocation>
</comment>
<accession>A0A2D2D4G2</accession>